<accession>A0A0N5B0I6</accession>
<keyword evidence="14" id="KW-1185">Reference proteome</keyword>
<dbReference type="InterPro" id="IPR014782">
    <property type="entry name" value="Peptidase_M1_dom"/>
</dbReference>
<dbReference type="Proteomes" id="UP000046393">
    <property type="component" value="Unplaced"/>
</dbReference>
<evidence type="ECO:0000313" key="15">
    <source>
        <dbReference type="WBParaSite" id="SMUV_0001078801-mRNA-1"/>
    </source>
</evidence>
<dbReference type="Gene3D" id="1.25.50.20">
    <property type="match status" value="2"/>
</dbReference>
<dbReference type="GO" id="GO:0006508">
    <property type="term" value="P:proteolysis"/>
    <property type="evidence" value="ECO:0007669"/>
    <property type="project" value="UniProtKB-KW"/>
</dbReference>
<evidence type="ECO:0000256" key="9">
    <source>
        <dbReference type="PIRSR" id="PIRSR634016-3"/>
    </source>
</evidence>
<dbReference type="CDD" id="cd09601">
    <property type="entry name" value="M1_APN-Q_like"/>
    <property type="match status" value="1"/>
</dbReference>
<reference evidence="15" key="1">
    <citation type="submission" date="2017-02" db="UniProtKB">
        <authorList>
            <consortium name="WormBaseParasite"/>
        </authorList>
    </citation>
    <scope>IDENTIFICATION</scope>
</reference>
<keyword evidence="7" id="KW-0482">Metalloprotease</keyword>
<feature type="site" description="Transition state stabilizer" evidence="10">
    <location>
        <position position="420"/>
    </location>
</feature>
<dbReference type="InterPro" id="IPR045357">
    <property type="entry name" value="Aminopeptidase_N-like_N"/>
</dbReference>
<dbReference type="PANTHER" id="PTHR11533">
    <property type="entry name" value="PROTEASE M1 ZINC METALLOPROTEASE"/>
    <property type="match status" value="1"/>
</dbReference>
<dbReference type="InterPro" id="IPR034016">
    <property type="entry name" value="M1_APN-typ"/>
</dbReference>
<dbReference type="GO" id="GO:0016020">
    <property type="term" value="C:membrane"/>
    <property type="evidence" value="ECO:0007669"/>
    <property type="project" value="TreeGrafter"/>
</dbReference>
<dbReference type="FunFam" id="1.10.390.10:FF:000013">
    <property type="entry name" value="Aminopeptidase N"/>
    <property type="match status" value="1"/>
</dbReference>
<feature type="active site" description="Proton acceptor" evidence="8">
    <location>
        <position position="340"/>
    </location>
</feature>
<feature type="domain" description="ERAP1-like C-terminal" evidence="12">
    <location>
        <begin position="1514"/>
        <end position="1828"/>
    </location>
</feature>
<dbReference type="Pfam" id="PF11838">
    <property type="entry name" value="ERAP1_C"/>
    <property type="match status" value="2"/>
</dbReference>
<evidence type="ECO:0000256" key="10">
    <source>
        <dbReference type="PIRSR" id="PIRSR634016-4"/>
    </source>
</evidence>
<dbReference type="Pfam" id="PF17900">
    <property type="entry name" value="Peptidase_M1_N"/>
    <property type="match status" value="2"/>
</dbReference>
<keyword evidence="5" id="KW-0378">Hydrolase</keyword>
<dbReference type="GO" id="GO:0008270">
    <property type="term" value="F:zinc ion binding"/>
    <property type="evidence" value="ECO:0007669"/>
    <property type="project" value="InterPro"/>
</dbReference>
<dbReference type="STRING" id="451379.A0A0N5B0I6"/>
<evidence type="ECO:0000259" key="11">
    <source>
        <dbReference type="Pfam" id="PF01433"/>
    </source>
</evidence>
<evidence type="ECO:0000256" key="3">
    <source>
        <dbReference type="ARBA" id="ARBA00022670"/>
    </source>
</evidence>
<feature type="domain" description="Aminopeptidase N-like N-terminal" evidence="13">
    <location>
        <begin position="977"/>
        <end position="1176"/>
    </location>
</feature>
<dbReference type="InterPro" id="IPR027268">
    <property type="entry name" value="Peptidase_M4/M1_CTD_sf"/>
</dbReference>
<proteinExistence type="inferred from homology"/>
<evidence type="ECO:0000256" key="1">
    <source>
        <dbReference type="ARBA" id="ARBA00010136"/>
    </source>
</evidence>
<dbReference type="PANTHER" id="PTHR11533:SF293">
    <property type="entry name" value="AMINOPEPTIDASE-2-RELATED"/>
    <property type="match status" value="1"/>
</dbReference>
<dbReference type="GO" id="GO:0005737">
    <property type="term" value="C:cytoplasm"/>
    <property type="evidence" value="ECO:0007669"/>
    <property type="project" value="TreeGrafter"/>
</dbReference>
<comment type="similarity">
    <text evidence="1">Belongs to the peptidase M1 family.</text>
</comment>
<evidence type="ECO:0000313" key="14">
    <source>
        <dbReference type="Proteomes" id="UP000046393"/>
    </source>
</evidence>
<dbReference type="Gene3D" id="1.10.390.10">
    <property type="entry name" value="Neutral Protease Domain 2"/>
    <property type="match status" value="2"/>
</dbReference>
<evidence type="ECO:0000256" key="4">
    <source>
        <dbReference type="ARBA" id="ARBA00022723"/>
    </source>
</evidence>
<feature type="binding site" evidence="9">
    <location>
        <position position="362"/>
    </location>
    <ligand>
        <name>Zn(2+)</name>
        <dbReference type="ChEBI" id="CHEBI:29105"/>
        <note>catalytic</note>
    </ligand>
</feature>
<dbReference type="SUPFAM" id="SSF63737">
    <property type="entry name" value="Leukotriene A4 hydrolase N-terminal domain"/>
    <property type="match status" value="2"/>
</dbReference>
<keyword evidence="3" id="KW-0645">Protease</keyword>
<evidence type="ECO:0000259" key="13">
    <source>
        <dbReference type="Pfam" id="PF17900"/>
    </source>
</evidence>
<dbReference type="GO" id="GO:0070006">
    <property type="term" value="F:metalloaminopeptidase activity"/>
    <property type="evidence" value="ECO:0007669"/>
    <property type="project" value="TreeGrafter"/>
</dbReference>
<dbReference type="GO" id="GO:0005615">
    <property type="term" value="C:extracellular space"/>
    <property type="evidence" value="ECO:0007669"/>
    <property type="project" value="TreeGrafter"/>
</dbReference>
<keyword evidence="4 9" id="KW-0479">Metal-binding</keyword>
<evidence type="ECO:0000256" key="8">
    <source>
        <dbReference type="PIRSR" id="PIRSR634016-1"/>
    </source>
</evidence>
<dbReference type="InterPro" id="IPR042097">
    <property type="entry name" value="Aminopeptidase_N-like_N_sf"/>
</dbReference>
<feature type="domain" description="Peptidase M1 membrane alanine aminopeptidase" evidence="11">
    <location>
        <begin position="1214"/>
        <end position="1418"/>
    </location>
</feature>
<feature type="domain" description="Aminopeptidase N-like N-terminal" evidence="13">
    <location>
        <begin position="59"/>
        <end position="232"/>
    </location>
</feature>
<evidence type="ECO:0000256" key="6">
    <source>
        <dbReference type="ARBA" id="ARBA00022833"/>
    </source>
</evidence>
<dbReference type="PRINTS" id="PR00756">
    <property type="entry name" value="ALADIPTASE"/>
</dbReference>
<name>A0A0N5B0I6_9BILA</name>
<dbReference type="InterPro" id="IPR050344">
    <property type="entry name" value="Peptidase_M1_aminopeptidases"/>
</dbReference>
<evidence type="ECO:0000256" key="2">
    <source>
        <dbReference type="ARBA" id="ARBA00022438"/>
    </source>
</evidence>
<dbReference type="Gene3D" id="2.60.40.1730">
    <property type="entry name" value="tricorn interacting facor f3 domain"/>
    <property type="match status" value="2"/>
</dbReference>
<feature type="domain" description="ERAP1-like C-terminal" evidence="12">
    <location>
        <begin position="593"/>
        <end position="910"/>
    </location>
</feature>
<evidence type="ECO:0000259" key="12">
    <source>
        <dbReference type="Pfam" id="PF11838"/>
    </source>
</evidence>
<comment type="cofactor">
    <cofactor evidence="9">
        <name>Zn(2+)</name>
        <dbReference type="ChEBI" id="CHEBI:29105"/>
    </cofactor>
    <text evidence="9">Binds 1 zinc ion per subunit.</text>
</comment>
<dbReference type="GO" id="GO:0042277">
    <property type="term" value="F:peptide binding"/>
    <property type="evidence" value="ECO:0007669"/>
    <property type="project" value="TreeGrafter"/>
</dbReference>
<dbReference type="Pfam" id="PF01433">
    <property type="entry name" value="Peptidase_M1"/>
    <property type="match status" value="2"/>
</dbReference>
<feature type="binding site" evidence="9">
    <location>
        <position position="343"/>
    </location>
    <ligand>
        <name>Zn(2+)</name>
        <dbReference type="ChEBI" id="CHEBI:29105"/>
        <note>catalytic</note>
    </ligand>
</feature>
<dbReference type="GO" id="GO:0043171">
    <property type="term" value="P:peptide catabolic process"/>
    <property type="evidence" value="ECO:0007669"/>
    <property type="project" value="TreeGrafter"/>
</dbReference>
<dbReference type="WBParaSite" id="SMUV_0001078801-mRNA-1">
    <property type="protein sequence ID" value="SMUV_0001078801-mRNA-1"/>
    <property type="gene ID" value="SMUV_0001078801"/>
</dbReference>
<keyword evidence="6 9" id="KW-0862">Zinc</keyword>
<dbReference type="InterPro" id="IPR001930">
    <property type="entry name" value="Peptidase_M1"/>
</dbReference>
<dbReference type="SUPFAM" id="SSF55486">
    <property type="entry name" value="Metalloproteases ('zincins'), catalytic domain"/>
    <property type="match status" value="2"/>
</dbReference>
<keyword evidence="2" id="KW-0031">Aminopeptidase</keyword>
<dbReference type="InterPro" id="IPR024571">
    <property type="entry name" value="ERAP1-like_C_dom"/>
</dbReference>
<organism evidence="14 15">
    <name type="scientific">Syphacia muris</name>
    <dbReference type="NCBI Taxonomy" id="451379"/>
    <lineage>
        <taxon>Eukaryota</taxon>
        <taxon>Metazoa</taxon>
        <taxon>Ecdysozoa</taxon>
        <taxon>Nematoda</taxon>
        <taxon>Chromadorea</taxon>
        <taxon>Rhabditida</taxon>
        <taxon>Spirurina</taxon>
        <taxon>Oxyuridomorpha</taxon>
        <taxon>Oxyuroidea</taxon>
        <taxon>Oxyuridae</taxon>
        <taxon>Syphacia</taxon>
    </lineage>
</organism>
<feature type="domain" description="Peptidase M1 membrane alanine aminopeptidase" evidence="11">
    <location>
        <begin position="267"/>
        <end position="481"/>
    </location>
</feature>
<feature type="binding site" evidence="9">
    <location>
        <position position="339"/>
    </location>
    <ligand>
        <name>Zn(2+)</name>
        <dbReference type="ChEBI" id="CHEBI:29105"/>
        <note>catalytic</note>
    </ligand>
</feature>
<protein>
    <submittedName>
        <fullName evidence="15">Aminopeptidase</fullName>
    </submittedName>
</protein>
<evidence type="ECO:0000256" key="5">
    <source>
        <dbReference type="ARBA" id="ARBA00022801"/>
    </source>
</evidence>
<evidence type="ECO:0000256" key="7">
    <source>
        <dbReference type="ARBA" id="ARBA00023049"/>
    </source>
</evidence>
<sequence length="1866" mass="214408">EIQQKPVIKNANDPQLPDDIEVQDYYIRIQPYFPVDGIDIPFGSFSNFLLLTYLLVGRNLTFDGITTITFLVKADITSFVFHSYQLDYSMYELFDEDGNPLQISKIEFVENLQHIKITPTEKPVIGTLYTLHFIYTGIIHPYVDGGLYYTYYDDVQGSRHWMVSTHMENGVQARAVFPCIDQPSAKAIFHLTLIYPKTLVALGNQQELVPTAYNNQWNIARFLPSLRMSSYLVALAVGPFVSKKVYNEDGTLVRIWSWTGQEEYLEFAADVSSKCLHHMGLYTNITYPMTKSDQIGLPEFRAGAMENWGLVIYKYQYIAFNPKLHTTYAKQAAAKVMCHELAHQWFGNLVTAAWWSDLFLNEGFAAYFEIQSLKMALPEQTKFLEGKFLVETEQSGLNADALSASHPIYHNAVIFDDITYKKGPSLLRMTEFLLGSKAFQEGLRDYLSTYKYHNAEHNMLFEKLTTAARNNNVLDWCNNPINVTEFLSPWILQKSFPLITISGVNKTVTITQQPFNDIQSLSSSEYNYSWPIPLYKKSYNNIAKYQWLVPGLLNIQSLLSSQCSTENRCSSNNTYKCDNDQESATNSDDAIRWTMGNAEFRSFVRVDYDDVAFGNLLKHLNAKRDTDFGMNDKISLIADQIGLLQMRMAEKKQFSFQRLLDLLLIILPEYQHYSLFELSNDILLNLEAYYLDNLDYPLFKRFMEVLLTTNYNALNLTNTGDWDTDILRDYILPNAVRYDISTSNKDLSLLFEQFQNACVSTTTGIEECAKSKALNLFSSYYSFILNSFHPDIHRGIFCAGIRSAKDNNALKFLQKIYQQQIVNGLYFYQEYYAMLEGMACTQQLLDLQRLLKYLSLNYSFITRNPLGAEALFNYFVNNATDVFESESLTTYFNAMTKTWYSTKRLQQFTSLRDTVRSLVNNSTEADSIMSDQTQQLRSRKQFADMHLPAITKYLYDNFVHIQDESAINQPTFEHILPDFYSLHIRPFFPSSVHYLWYRNMTFEGTVKVNFTVLISTNVIQLGLHRLIVAKDDVTLNCGFCDEVEIDGLEKDYEKGLLNILISPKNLLVVNDICTLELKYIGFIADHPTPGITANYNYFEFSDKKTWIFATDFEWLRGIRSMVPSFDVPNLKTPWQIVLEHPSDMIPLSNMPQESTSANKNGSSSTTFMISPKISSFQVTVAVGHLASQEALLSNSNVVARVWAWTGMEIYANRALKVLTETLDYIDNLFQVHYPLPKIDVIALPQFWNGNATIDNFGIISGDYNLILEDPDYITTANRLDVTRTIAKATVKQLFNGYIGPKRFELEPLNNGISTFLSTSFIASTLEASQNDLQEFLYFVLTEKSFEFDENGNFSVIAPLKSVQLSYEAEYRSAAIFKMLDNIIGSEVLYNALQKLLQMEPFGTIDDESFANALKTAFDEKRSADNSANIEQNDALKMLDQFLKQKSYPVLKVECNDGEKLSYTVQSYHSNLEAQQWILPVYSQSESGTEFHVLTNANTEPFWSRTFNGNWQVENVERKSVFRVFYDDTVWNPIYQKLQSDPTVFDQLTVATLIADSAALQRKGMVPWSRVLDLSLVLKNEKRMVPWYSFLTVLNELIKRSYGTEFFDTVKNYARNILRPIYDQIAWNHSDNWVESLVASAVTEMSCKVDLDKCLSDASALFQEFISQCQYTHSGTGQCNQVHLDFRKTQYCYGLAINSEEINTIEKLYQWFVDESKYFTRDRDNLLYSLSCALVNDAERLIRKTVDGNFDAKFLNYLGQSTNGSEEMWKYFSANTLHVIYGSVDFDKYVGAMIQHWNSDNATKRIDDFLNSSSSEILSADNRKTLENVKIQINANREWLTTNFAPDSSLFKWLNEHNFNDPQTVVQ</sequence>